<feature type="region of interest" description="Disordered" evidence="1">
    <location>
        <begin position="401"/>
        <end position="425"/>
    </location>
</feature>
<feature type="transmembrane region" description="Helical" evidence="2">
    <location>
        <begin position="12"/>
        <end position="31"/>
    </location>
</feature>
<dbReference type="Pfam" id="PF13400">
    <property type="entry name" value="Tad"/>
    <property type="match status" value="1"/>
</dbReference>
<keyword evidence="2" id="KW-0472">Membrane</keyword>
<dbReference type="AlphaFoldDB" id="A0A1R3VR77"/>
<keyword evidence="2" id="KW-1133">Transmembrane helix</keyword>
<name>A0A1R3VR77_9GAMM</name>
<keyword evidence="2" id="KW-0812">Transmembrane</keyword>
<protein>
    <submittedName>
        <fullName evidence="4">Putative Flp pilus-assembly TadE/G-like</fullName>
    </submittedName>
</protein>
<dbReference type="STRING" id="233100.SAMN05216526_0082"/>
<evidence type="ECO:0000313" key="5">
    <source>
        <dbReference type="Proteomes" id="UP000223759"/>
    </source>
</evidence>
<dbReference type="RefSeq" id="WP_076753994.1">
    <property type="nucleotide sequence ID" value="NZ_CP023018.1"/>
</dbReference>
<reference evidence="4 5" key="1">
    <citation type="submission" date="2017-01" db="EMBL/GenBank/DDBJ databases">
        <authorList>
            <person name="Mah S.A."/>
            <person name="Swanson W.J."/>
            <person name="Moy G.W."/>
            <person name="Vacquier V.D."/>
        </authorList>
    </citation>
    <scope>NUCLEOTIDE SEQUENCE [LARGE SCALE GENOMIC DNA]</scope>
    <source>
        <strain evidence="4 5">M9</strain>
    </source>
</reference>
<evidence type="ECO:0000259" key="3">
    <source>
        <dbReference type="Pfam" id="PF13400"/>
    </source>
</evidence>
<proteinExistence type="predicted"/>
<organism evidence="4 5">
    <name type="scientific">Ectothiorhodosinus mongolicus</name>
    <dbReference type="NCBI Taxonomy" id="233100"/>
    <lineage>
        <taxon>Bacteria</taxon>
        <taxon>Pseudomonadati</taxon>
        <taxon>Pseudomonadota</taxon>
        <taxon>Gammaproteobacteria</taxon>
        <taxon>Chromatiales</taxon>
        <taxon>Ectothiorhodospiraceae</taxon>
        <taxon>Ectothiorhodosinus</taxon>
    </lineage>
</organism>
<gene>
    <name evidence="4" type="ORF">SAMN05216526_0082</name>
</gene>
<evidence type="ECO:0000256" key="1">
    <source>
        <dbReference type="SAM" id="MobiDB-lite"/>
    </source>
</evidence>
<feature type="domain" description="Putative Flp pilus-assembly TadG-like N-terminal" evidence="3">
    <location>
        <begin position="10"/>
        <end position="55"/>
    </location>
</feature>
<dbReference type="InterPro" id="IPR028087">
    <property type="entry name" value="Tad_N"/>
</dbReference>
<accession>A0A1R3VR77</accession>
<sequence>MKPAHNKQRGAILVMSLFMIILMLGMGAFALDLGRLYVLKSQMQNAADAAARAGAEELDNRPGAQARARAAILDLLQHDSGFARETDLLQGITEGNIRFYSWIGSPYDADVDRPQEYCETQLGGSFENGRCLSPLGTDTVSRYVEVRLEPNDTERDYTVDLYFLPVLDLIGADTARFAQVNARALAGRQFTVCNYPPLMICNPFEPEGLSFARAADPSDPNARIRVGYSLSLKQKWAAGNFGFLQVRNPGGQFTSGAVRVGEYLADPNLQECTPPQVRTQPGAIESFPTWGWNTRFDHYTNQFRPRDYPPAPNVIEYPRDIGGDEIVGNGQWRRDEYWTAFHSYHGRSQPPGYTQMTRHQLYEWELDEGLMPCDPNGPDGEPGTSDDINCLDPLTELPAKDGLSTRDPWATPEPDRTVPYVDPSPAGRAAKPIIDGLHNPANRGPVVFPDRRVLFAAVLDCAAQNITGRTNATADTFAKFFILQTATQRRSEFVVEYMGLAGRADAEFNVSVQLYE</sequence>
<dbReference type="OrthoDB" id="9812811at2"/>
<keyword evidence="5" id="KW-1185">Reference proteome</keyword>
<evidence type="ECO:0000256" key="2">
    <source>
        <dbReference type="SAM" id="Phobius"/>
    </source>
</evidence>
<evidence type="ECO:0000313" key="4">
    <source>
        <dbReference type="EMBL" id="SIT65632.1"/>
    </source>
</evidence>
<dbReference type="EMBL" id="FTPK01000001">
    <property type="protein sequence ID" value="SIT65632.1"/>
    <property type="molecule type" value="Genomic_DNA"/>
</dbReference>
<dbReference type="Proteomes" id="UP000223759">
    <property type="component" value="Unassembled WGS sequence"/>
</dbReference>